<keyword evidence="1" id="KW-1133">Transmembrane helix</keyword>
<dbReference type="Proteomes" id="UP000663090">
    <property type="component" value="Chromosome"/>
</dbReference>
<gene>
    <name evidence="2" type="ORF">JY572_34635</name>
</gene>
<keyword evidence="1" id="KW-0472">Membrane</keyword>
<sequence>MAGLAGLLFALGLGMGGMTDPAKVVGFLDVAGKWDPSLAFVMAGALGTYGLLRRLIVRRGKPVLAKDFPPPPSSLVDGRLVGGAALFGIGWGLSGYCPGPALVSAPVGGATVLLFVGAMLVGMGVFRAWEVLRAPRTSSQPG</sequence>
<organism evidence="2 3">
    <name type="scientific">Myxococcus landrumensis</name>
    <dbReference type="NCBI Taxonomy" id="2813577"/>
    <lineage>
        <taxon>Bacteria</taxon>
        <taxon>Pseudomonadati</taxon>
        <taxon>Myxococcota</taxon>
        <taxon>Myxococcia</taxon>
        <taxon>Myxococcales</taxon>
        <taxon>Cystobacterineae</taxon>
        <taxon>Myxococcaceae</taxon>
        <taxon>Myxococcus</taxon>
    </lineage>
</organism>
<evidence type="ECO:0000313" key="3">
    <source>
        <dbReference type="Proteomes" id="UP000663090"/>
    </source>
</evidence>
<dbReference type="Pfam" id="PF20398">
    <property type="entry name" value="DUF6691"/>
    <property type="match status" value="1"/>
</dbReference>
<feature type="transmembrane region" description="Helical" evidence="1">
    <location>
        <begin position="76"/>
        <end position="93"/>
    </location>
</feature>
<dbReference type="InterPro" id="IPR046513">
    <property type="entry name" value="DUF6691"/>
</dbReference>
<name>A0ABX7NIN8_9BACT</name>
<feature type="transmembrane region" description="Helical" evidence="1">
    <location>
        <begin position="37"/>
        <end position="56"/>
    </location>
</feature>
<protein>
    <submittedName>
        <fullName evidence="2">YeeE/YedE family protein</fullName>
    </submittedName>
</protein>
<dbReference type="EMBL" id="CP071091">
    <property type="protein sequence ID" value="QSQ18513.1"/>
    <property type="molecule type" value="Genomic_DNA"/>
</dbReference>
<evidence type="ECO:0000256" key="1">
    <source>
        <dbReference type="SAM" id="Phobius"/>
    </source>
</evidence>
<proteinExistence type="predicted"/>
<keyword evidence="3" id="KW-1185">Reference proteome</keyword>
<accession>A0ABX7NIN8</accession>
<evidence type="ECO:0000313" key="2">
    <source>
        <dbReference type="EMBL" id="QSQ18513.1"/>
    </source>
</evidence>
<keyword evidence="1" id="KW-0812">Transmembrane</keyword>
<reference evidence="2 3" key="1">
    <citation type="submission" date="2021-02" db="EMBL/GenBank/DDBJ databases">
        <title>De Novo genome assembly of isolated myxobacteria.</title>
        <authorList>
            <person name="Stevens D.C."/>
        </authorList>
    </citation>
    <scope>NUCLEOTIDE SEQUENCE [LARGE SCALE GENOMIC DNA]</scope>
    <source>
        <strain evidence="2 3">SCHIC003</strain>
    </source>
</reference>
<feature type="transmembrane region" description="Helical" evidence="1">
    <location>
        <begin position="105"/>
        <end position="126"/>
    </location>
</feature>